<reference evidence="2" key="2">
    <citation type="submission" date="2013-10" db="EMBL/GenBank/DDBJ databases">
        <authorList>
            <person name="Aslett M."/>
        </authorList>
    </citation>
    <scope>NUCLEOTIDE SEQUENCE [LARGE SCALE GENOMIC DNA]</scope>
    <source>
        <strain evidence="2">Houghton</strain>
    </source>
</reference>
<accession>U6GMW9</accession>
<gene>
    <name evidence="2" type="ORF">EAH_00061670</name>
</gene>
<evidence type="ECO:0000313" key="2">
    <source>
        <dbReference type="EMBL" id="CDI81541.1"/>
    </source>
</evidence>
<feature type="transmembrane region" description="Helical" evidence="1">
    <location>
        <begin position="6"/>
        <end position="25"/>
    </location>
</feature>
<keyword evidence="1" id="KW-0812">Transmembrane</keyword>
<dbReference type="AlphaFoldDB" id="U6GMW9"/>
<organism evidence="2 3">
    <name type="scientific">Eimeria acervulina</name>
    <name type="common">Coccidian parasite</name>
    <dbReference type="NCBI Taxonomy" id="5801"/>
    <lineage>
        <taxon>Eukaryota</taxon>
        <taxon>Sar</taxon>
        <taxon>Alveolata</taxon>
        <taxon>Apicomplexa</taxon>
        <taxon>Conoidasida</taxon>
        <taxon>Coccidia</taxon>
        <taxon>Eucoccidiorida</taxon>
        <taxon>Eimeriorina</taxon>
        <taxon>Eimeriidae</taxon>
        <taxon>Eimeria</taxon>
    </lineage>
</organism>
<name>U6GMW9_EIMAC</name>
<feature type="non-terminal residue" evidence="2">
    <location>
        <position position="1"/>
    </location>
</feature>
<dbReference type="Proteomes" id="UP000018050">
    <property type="component" value="Unassembled WGS sequence"/>
</dbReference>
<dbReference type="EMBL" id="HG671683">
    <property type="protein sequence ID" value="CDI81541.1"/>
    <property type="molecule type" value="Genomic_DNA"/>
</dbReference>
<keyword evidence="1" id="KW-0472">Membrane</keyword>
<keyword evidence="1" id="KW-1133">Transmembrane helix</keyword>
<evidence type="ECO:0000313" key="3">
    <source>
        <dbReference type="Proteomes" id="UP000018050"/>
    </source>
</evidence>
<keyword evidence="3" id="KW-1185">Reference proteome</keyword>
<dbReference type="GeneID" id="25274237"/>
<evidence type="ECO:0000256" key="1">
    <source>
        <dbReference type="SAM" id="Phobius"/>
    </source>
</evidence>
<protein>
    <submittedName>
        <fullName evidence="2">Uncharacterized protein</fullName>
    </submittedName>
</protein>
<dbReference type="VEuPathDB" id="ToxoDB:EAH_00061670"/>
<proteinExistence type="predicted"/>
<dbReference type="RefSeq" id="XP_013248767.1">
    <property type="nucleotide sequence ID" value="XM_013393313.1"/>
</dbReference>
<sequence length="26" mass="2620">FQRAIGSVGAAVIAGVVFIQVVTAFV</sequence>
<reference evidence="2" key="1">
    <citation type="submission" date="2013-10" db="EMBL/GenBank/DDBJ databases">
        <title>Genomic analysis of the causative agents of coccidiosis in chickens.</title>
        <authorList>
            <person name="Reid A.J."/>
            <person name="Blake D."/>
            <person name="Billington K."/>
            <person name="Browne H."/>
            <person name="Dunn M."/>
            <person name="Hung S."/>
            <person name="Kawahara F."/>
            <person name="Miranda-Saavedra D."/>
            <person name="Mourier T."/>
            <person name="Nagra H."/>
            <person name="Otto T.D."/>
            <person name="Rawlings N."/>
            <person name="Sanchez A."/>
            <person name="Sanders M."/>
            <person name="Subramaniam C."/>
            <person name="Tay Y."/>
            <person name="Dear P."/>
            <person name="Doerig C."/>
            <person name="Gruber A."/>
            <person name="Parkinson J."/>
            <person name="Shirley M."/>
            <person name="Wan K.L."/>
            <person name="Berriman M."/>
            <person name="Tomley F."/>
            <person name="Pain A."/>
        </authorList>
    </citation>
    <scope>NUCLEOTIDE SEQUENCE [LARGE SCALE GENOMIC DNA]</scope>
    <source>
        <strain evidence="2">Houghton</strain>
    </source>
</reference>